<accession>A0ABR6BF92</accession>
<dbReference type="InterPro" id="IPR003703">
    <property type="entry name" value="Acyl_CoA_thio"/>
</dbReference>
<dbReference type="Gene3D" id="2.40.160.210">
    <property type="entry name" value="Acyl-CoA thioesterase, double hotdog domain"/>
    <property type="match status" value="1"/>
</dbReference>
<comment type="caution">
    <text evidence="5">The sequence shown here is derived from an EMBL/GenBank/DDBJ whole genome shotgun (WGS) entry which is preliminary data.</text>
</comment>
<dbReference type="Proteomes" id="UP000517916">
    <property type="component" value="Unassembled WGS sequence"/>
</dbReference>
<evidence type="ECO:0000256" key="2">
    <source>
        <dbReference type="ARBA" id="ARBA00022801"/>
    </source>
</evidence>
<dbReference type="InterPro" id="IPR029069">
    <property type="entry name" value="HotDog_dom_sf"/>
</dbReference>
<protein>
    <submittedName>
        <fullName evidence="5">Acyl-CoA thioesterase-2</fullName>
        <ecNumber evidence="5">3.1.2.-</ecNumber>
    </submittedName>
</protein>
<reference evidence="5 6" key="1">
    <citation type="submission" date="2020-08" db="EMBL/GenBank/DDBJ databases">
        <title>Genomic Encyclopedia of Archaeal and Bacterial Type Strains, Phase II (KMG-II): from individual species to whole genera.</title>
        <authorList>
            <person name="Goeker M."/>
        </authorList>
    </citation>
    <scope>NUCLEOTIDE SEQUENCE [LARGE SCALE GENOMIC DNA]</scope>
    <source>
        <strain evidence="5 6">DSM 43850</strain>
    </source>
</reference>
<evidence type="ECO:0000256" key="1">
    <source>
        <dbReference type="ARBA" id="ARBA00006538"/>
    </source>
</evidence>
<evidence type="ECO:0000259" key="4">
    <source>
        <dbReference type="Pfam" id="PF13622"/>
    </source>
</evidence>
<keyword evidence="2 5" id="KW-0378">Hydrolase</keyword>
<dbReference type="NCBIfam" id="TIGR00189">
    <property type="entry name" value="tesB"/>
    <property type="match status" value="1"/>
</dbReference>
<sequence length="314" mass="34396">MTEAARAAAADPAALKVAGSVPLTPDGVPYGQPVLDRLVALLDLERIEENIFRGVSPAQSPVRVFGGQVAGQALVAAGRTVDPDRRVHSLHAYFIRPGDPSIPIVYEVDRIRDGRSFTTRRVVAVQRGKAIFSLSASFQKAEQGMDHAEPMPVVPDPESLPTFGERVAQLREKVAGFNLLPRPIDVRYVADPPWVTRESGPHEARNQVWMRADGKLPDDELLHVCVLAYASDMTLLDSVLAKHGVYWGTDKVQGASLDHAMWFHRPFRADEWFLYDCVSPSASGNRGLATGKFFTRDGSLVATVVQEGLLRVLP</sequence>
<dbReference type="EMBL" id="JACJID010000002">
    <property type="protein sequence ID" value="MBA8925548.1"/>
    <property type="molecule type" value="Genomic_DNA"/>
</dbReference>
<evidence type="ECO:0000259" key="3">
    <source>
        <dbReference type="Pfam" id="PF02551"/>
    </source>
</evidence>
<dbReference type="PANTHER" id="PTHR11066">
    <property type="entry name" value="ACYL-COA THIOESTERASE"/>
    <property type="match status" value="1"/>
</dbReference>
<dbReference type="Pfam" id="PF02551">
    <property type="entry name" value="Acyl_CoA_thio"/>
    <property type="match status" value="1"/>
</dbReference>
<dbReference type="InterPro" id="IPR049449">
    <property type="entry name" value="TesB_ACOT8-like_N"/>
</dbReference>
<organism evidence="5 6">
    <name type="scientific">Kutzneria viridogrisea</name>
    <dbReference type="NCBI Taxonomy" id="47990"/>
    <lineage>
        <taxon>Bacteria</taxon>
        <taxon>Bacillati</taxon>
        <taxon>Actinomycetota</taxon>
        <taxon>Actinomycetes</taxon>
        <taxon>Pseudonocardiales</taxon>
        <taxon>Pseudonocardiaceae</taxon>
        <taxon>Kutzneria</taxon>
    </lineage>
</organism>
<dbReference type="CDD" id="cd03444">
    <property type="entry name" value="Thioesterase_II_repeat1"/>
    <property type="match status" value="1"/>
</dbReference>
<feature type="domain" description="Acyl-CoA thioesterase 2 C-terminal" evidence="3">
    <location>
        <begin position="185"/>
        <end position="309"/>
    </location>
</feature>
<evidence type="ECO:0000313" key="6">
    <source>
        <dbReference type="Proteomes" id="UP000517916"/>
    </source>
</evidence>
<comment type="similarity">
    <text evidence="1">Belongs to the C/M/P thioester hydrolase family.</text>
</comment>
<dbReference type="Pfam" id="PF13622">
    <property type="entry name" value="4HBT_3"/>
    <property type="match status" value="1"/>
</dbReference>
<name>A0ABR6BF92_9PSEU</name>
<dbReference type="InterPro" id="IPR042171">
    <property type="entry name" value="Acyl-CoA_hotdog"/>
</dbReference>
<dbReference type="EC" id="3.1.2.-" evidence="5"/>
<evidence type="ECO:0000313" key="5">
    <source>
        <dbReference type="EMBL" id="MBA8925548.1"/>
    </source>
</evidence>
<dbReference type="RefSeq" id="WP_182837375.1">
    <property type="nucleotide sequence ID" value="NZ_BAAABQ010000059.1"/>
</dbReference>
<proteinExistence type="inferred from homology"/>
<dbReference type="SUPFAM" id="SSF54637">
    <property type="entry name" value="Thioesterase/thiol ester dehydrase-isomerase"/>
    <property type="match status" value="2"/>
</dbReference>
<dbReference type="InterPro" id="IPR025652">
    <property type="entry name" value="TesB_C"/>
</dbReference>
<keyword evidence="6" id="KW-1185">Reference proteome</keyword>
<dbReference type="PANTHER" id="PTHR11066:SF34">
    <property type="entry name" value="ACYL-COENZYME A THIOESTERASE 8"/>
    <property type="match status" value="1"/>
</dbReference>
<feature type="domain" description="Acyl-CoA thioesterase-like N-terminal HotDog" evidence="4">
    <location>
        <begin position="63"/>
        <end position="139"/>
    </location>
</feature>
<gene>
    <name evidence="5" type="ORF">BC739_002747</name>
</gene>
<dbReference type="CDD" id="cd03445">
    <property type="entry name" value="Thioesterase_II_repeat2"/>
    <property type="match status" value="1"/>
</dbReference>
<dbReference type="GO" id="GO:0016787">
    <property type="term" value="F:hydrolase activity"/>
    <property type="evidence" value="ECO:0007669"/>
    <property type="project" value="UniProtKB-KW"/>
</dbReference>